<feature type="domain" description="Pesticidal crystal protein Cry22Aa Ig-like" evidence="4">
    <location>
        <begin position="358"/>
        <end position="428"/>
    </location>
</feature>
<keyword evidence="2" id="KW-0378">Hydrolase</keyword>
<evidence type="ECO:0000256" key="1">
    <source>
        <dbReference type="ARBA" id="ARBA00022729"/>
    </source>
</evidence>
<keyword evidence="1 3" id="KW-0732">Signal</keyword>
<name>A0ABX1N5A8_9RHOO</name>
<proteinExistence type="predicted"/>
<evidence type="ECO:0000256" key="2">
    <source>
        <dbReference type="ARBA" id="ARBA00022801"/>
    </source>
</evidence>
<dbReference type="RefSeq" id="WP_169199680.1">
    <property type="nucleotide sequence ID" value="NZ_WTVH02000010.1"/>
</dbReference>
<gene>
    <name evidence="5" type="ORF">GO608_14085</name>
</gene>
<dbReference type="Gene3D" id="2.60.40.10">
    <property type="entry name" value="Immunoglobulins"/>
    <property type="match status" value="1"/>
</dbReference>
<comment type="caution">
    <text evidence="5">The sequence shown here is derived from an EMBL/GenBank/DDBJ whole genome shotgun (WGS) entry which is preliminary data.</text>
</comment>
<dbReference type="InterPro" id="IPR010126">
    <property type="entry name" value="Esterase_phb"/>
</dbReference>
<evidence type="ECO:0000313" key="5">
    <source>
        <dbReference type="EMBL" id="NMF94454.1"/>
    </source>
</evidence>
<feature type="chain" id="PRO_5047111547" evidence="3">
    <location>
        <begin position="26"/>
        <end position="503"/>
    </location>
</feature>
<dbReference type="EMBL" id="WTVH01000030">
    <property type="protein sequence ID" value="NMF94454.1"/>
    <property type="molecule type" value="Genomic_DNA"/>
</dbReference>
<evidence type="ECO:0000256" key="3">
    <source>
        <dbReference type="SAM" id="SignalP"/>
    </source>
</evidence>
<dbReference type="SUPFAM" id="SSF53474">
    <property type="entry name" value="alpha/beta-Hydrolases"/>
    <property type="match status" value="1"/>
</dbReference>
<dbReference type="InterPro" id="IPR029058">
    <property type="entry name" value="AB_hydrolase_fold"/>
</dbReference>
<dbReference type="PANTHER" id="PTHR43037:SF5">
    <property type="entry name" value="FERULOYL ESTERASE"/>
    <property type="match status" value="1"/>
</dbReference>
<evidence type="ECO:0000259" key="4">
    <source>
        <dbReference type="Pfam" id="PF16403"/>
    </source>
</evidence>
<dbReference type="NCBIfam" id="TIGR01840">
    <property type="entry name" value="esterase_phb"/>
    <property type="match status" value="1"/>
</dbReference>
<accession>A0ABX1N5A8</accession>
<dbReference type="Gene3D" id="3.40.50.1820">
    <property type="entry name" value="alpha/beta hydrolase"/>
    <property type="match status" value="1"/>
</dbReference>
<dbReference type="InterPro" id="IPR032179">
    <property type="entry name" value="Cry22Aa_Ig-like"/>
</dbReference>
<dbReference type="PANTHER" id="PTHR43037">
    <property type="entry name" value="UNNAMED PRODUCT-RELATED"/>
    <property type="match status" value="1"/>
</dbReference>
<dbReference type="Pfam" id="PF16403">
    <property type="entry name" value="Bact_surface_Ig-like"/>
    <property type="match status" value="1"/>
</dbReference>
<keyword evidence="6" id="KW-1185">Reference proteome</keyword>
<feature type="signal peptide" evidence="3">
    <location>
        <begin position="1"/>
        <end position="25"/>
    </location>
</feature>
<reference evidence="5" key="1">
    <citation type="submission" date="2019-12" db="EMBL/GenBank/DDBJ databases">
        <title>Comparative genomics gives insights into the taxonomy of the Azoarcus-Aromatoleum group and reveals separate origins of nif in the plant-associated Azoarcus and non-plant-associated Aromatoleum sub-groups.</title>
        <authorList>
            <person name="Lafos M."/>
            <person name="Maluk M."/>
            <person name="Batista M."/>
            <person name="Junghare M."/>
            <person name="Carmona M."/>
            <person name="Faoro H."/>
            <person name="Cruz L.M."/>
            <person name="Battistoni F."/>
            <person name="De Souza E."/>
            <person name="Pedrosa F."/>
            <person name="Chen W.-M."/>
            <person name="Poole P.S."/>
            <person name="Dixon R.A."/>
            <person name="James E.K."/>
        </authorList>
    </citation>
    <scope>NUCLEOTIDE SEQUENCE</scope>
    <source>
        <strain evidence="5">U120</strain>
    </source>
</reference>
<dbReference type="InterPro" id="IPR050955">
    <property type="entry name" value="Plant_Biomass_Hydrol_Est"/>
</dbReference>
<dbReference type="Pfam" id="PF10503">
    <property type="entry name" value="Esterase_PHB"/>
    <property type="match status" value="1"/>
</dbReference>
<organism evidence="5 6">
    <name type="scientific">Aromatoleum buckelii</name>
    <dbReference type="NCBI Taxonomy" id="200254"/>
    <lineage>
        <taxon>Bacteria</taxon>
        <taxon>Pseudomonadati</taxon>
        <taxon>Pseudomonadota</taxon>
        <taxon>Betaproteobacteria</taxon>
        <taxon>Rhodocyclales</taxon>
        <taxon>Rhodocyclaceae</taxon>
        <taxon>Aromatoleum</taxon>
    </lineage>
</organism>
<evidence type="ECO:0000313" key="6">
    <source>
        <dbReference type="Proteomes" id="UP000601990"/>
    </source>
</evidence>
<dbReference type="Proteomes" id="UP000601990">
    <property type="component" value="Unassembled WGS sequence"/>
</dbReference>
<sequence>MRVKRVWRNALAAVLLVVGGTAAIAGTTEAFTFRAQDYSGSRDRQYKVYVPDGLSGPAPLVMALHGCQQTEEDVLRDWGLAAAAERYGFILVAPRITSYDGLRNSNCWGFWFDAHQHEGRGEPEDLHRIAREVEGNFDIDPARRYITGLSSGGAMTVVAAVAHNEYWAAAASVAGIPYGEDSASVSLSGQCPGRATFHPVSRVVADMQAEIDDPYPIPLLVVQNNADCTVVQPAGRALRDAQLTVFGSAGHDTPATAMARQMPCTPVFGDDDYGCRHSVFTTNGATASRSIVETVFYDGPQATPNPSDTDHGHYWIGGEQGRDGKWSIRHGPSFPDIAWNFFERHPRAGAAQPGGPRITIAGANPLRLEEGQTFVDPGASVADPEDGELAVSADCSSVDTARPGRYACTYSATDSAGNTASASRAVEVVARGGSGMSCAQATASPGGHVIAGRATADGWFFAHALSTGDRQDIGFSWNFWSSVTLYEGEPGRWYAHPPQGCAE</sequence>
<protein>
    <submittedName>
        <fullName evidence="5">PHB depolymerase family esterase</fullName>
    </submittedName>
</protein>
<dbReference type="InterPro" id="IPR013783">
    <property type="entry name" value="Ig-like_fold"/>
</dbReference>